<dbReference type="KEGG" id="cvt:B843_01410"/>
<name>W5XY95_9CORY</name>
<dbReference type="eggNOG" id="COG1320">
    <property type="taxonomic scope" value="Bacteria"/>
</dbReference>
<evidence type="ECO:0000313" key="2">
    <source>
        <dbReference type="EMBL" id="AHI21674.1"/>
    </source>
</evidence>
<keyword evidence="1" id="KW-0472">Membrane</keyword>
<dbReference type="Pfam" id="PF03334">
    <property type="entry name" value="PhaG_MnhG_YufB"/>
    <property type="match status" value="1"/>
</dbReference>
<dbReference type="STRING" id="1224164.B843_01410"/>
<proteinExistence type="predicted"/>
<gene>
    <name evidence="2" type="ORF">B843_01410</name>
</gene>
<dbReference type="Proteomes" id="UP000019222">
    <property type="component" value="Chromosome"/>
</dbReference>
<feature type="transmembrane region" description="Helical" evidence="1">
    <location>
        <begin position="68"/>
        <end position="89"/>
    </location>
</feature>
<feature type="transmembrane region" description="Helical" evidence="1">
    <location>
        <begin position="6"/>
        <end position="25"/>
    </location>
</feature>
<keyword evidence="1" id="KW-1133">Transmembrane helix</keyword>
<evidence type="ECO:0000313" key="3">
    <source>
        <dbReference type="Proteomes" id="UP000019222"/>
    </source>
</evidence>
<dbReference type="EMBL" id="CP004353">
    <property type="protein sequence ID" value="AHI21674.1"/>
    <property type="molecule type" value="Genomic_DNA"/>
</dbReference>
<sequence>MAFDIIAGALIIFAGILMVITAVALWRAPDALTRANLLGPTTGVAMPSLVIAKVIHDIGAGDVSVGGLIRALLAIVAFLVVLAIGSFVMGRSLLGLALEQEDSSSR</sequence>
<reference evidence="2 3" key="1">
    <citation type="submission" date="2013-02" db="EMBL/GenBank/DDBJ databases">
        <title>The complete genome sequence of Corynebacterium vitaeruminis DSM 20294.</title>
        <authorList>
            <person name="Ruckert C."/>
            <person name="Albersmeier A."/>
            <person name="Kalinowski J."/>
        </authorList>
    </citation>
    <scope>NUCLEOTIDE SEQUENCE [LARGE SCALE GENOMIC DNA]</scope>
    <source>
        <strain evidence="3">ATCC 10234</strain>
    </source>
</reference>
<dbReference type="AlphaFoldDB" id="W5XY95"/>
<dbReference type="NCBIfam" id="NF009318">
    <property type="entry name" value="PRK12674.2-3"/>
    <property type="match status" value="1"/>
</dbReference>
<keyword evidence="1" id="KW-0812">Transmembrane</keyword>
<dbReference type="InterPro" id="IPR005133">
    <property type="entry name" value="PhaG_MnhG_YufB"/>
</dbReference>
<protein>
    <submittedName>
        <fullName evidence="2">Putative monovalent cation/H+ antiporter subunit G</fullName>
    </submittedName>
</protein>
<organism evidence="2 3">
    <name type="scientific">Corynebacterium vitaeruminis DSM 20294</name>
    <dbReference type="NCBI Taxonomy" id="1224164"/>
    <lineage>
        <taxon>Bacteria</taxon>
        <taxon>Bacillati</taxon>
        <taxon>Actinomycetota</taxon>
        <taxon>Actinomycetes</taxon>
        <taxon>Mycobacteriales</taxon>
        <taxon>Corynebacteriaceae</taxon>
        <taxon>Corynebacterium</taxon>
    </lineage>
</organism>
<keyword evidence="3" id="KW-1185">Reference proteome</keyword>
<evidence type="ECO:0000256" key="1">
    <source>
        <dbReference type="SAM" id="Phobius"/>
    </source>
</evidence>
<accession>W5XY95</accession>
<dbReference type="GO" id="GO:0015297">
    <property type="term" value="F:antiporter activity"/>
    <property type="evidence" value="ECO:0007669"/>
    <property type="project" value="InterPro"/>
</dbReference>
<dbReference type="HOGENOM" id="CLU_157115_0_0_11"/>
<dbReference type="GO" id="GO:0098662">
    <property type="term" value="P:inorganic cation transmembrane transport"/>
    <property type="evidence" value="ECO:0007669"/>
    <property type="project" value="InterPro"/>
</dbReference>
<dbReference type="PATRIC" id="fig|1224164.3.peg.273"/>
<feature type="transmembrane region" description="Helical" evidence="1">
    <location>
        <begin position="37"/>
        <end position="56"/>
    </location>
</feature>
<dbReference type="RefSeq" id="WP_025251745.1">
    <property type="nucleotide sequence ID" value="NZ_CP004353.1"/>
</dbReference>